<feature type="compositionally biased region" description="Low complexity" evidence="10">
    <location>
        <begin position="772"/>
        <end position="791"/>
    </location>
</feature>
<dbReference type="GO" id="GO:1905515">
    <property type="term" value="P:non-motile cilium assembly"/>
    <property type="evidence" value="ECO:0007669"/>
    <property type="project" value="TreeGrafter"/>
</dbReference>
<dbReference type="AlphaFoldDB" id="A0A210QU65"/>
<proteinExistence type="inferred from homology"/>
<feature type="region of interest" description="Disordered" evidence="10">
    <location>
        <begin position="712"/>
        <end position="746"/>
    </location>
</feature>
<feature type="compositionally biased region" description="Polar residues" evidence="10">
    <location>
        <begin position="370"/>
        <end position="383"/>
    </location>
</feature>
<feature type="compositionally biased region" description="Polar residues" evidence="10">
    <location>
        <begin position="712"/>
        <end position="728"/>
    </location>
</feature>
<evidence type="ECO:0000256" key="8">
    <source>
        <dbReference type="ARBA" id="ARBA00023125"/>
    </source>
</evidence>
<name>A0A210QU65_MIZYE</name>
<organism evidence="12 13">
    <name type="scientific">Mizuhopecten yessoensis</name>
    <name type="common">Japanese scallop</name>
    <name type="synonym">Patinopecten yessoensis</name>
    <dbReference type="NCBI Taxonomy" id="6573"/>
    <lineage>
        <taxon>Eukaryota</taxon>
        <taxon>Metazoa</taxon>
        <taxon>Spiralia</taxon>
        <taxon>Lophotrochozoa</taxon>
        <taxon>Mollusca</taxon>
        <taxon>Bivalvia</taxon>
        <taxon>Autobranchia</taxon>
        <taxon>Pteriomorphia</taxon>
        <taxon>Pectinida</taxon>
        <taxon>Pectinoidea</taxon>
        <taxon>Pectinidae</taxon>
        <taxon>Mizuhopecten</taxon>
    </lineage>
</organism>
<accession>A0A210QU65</accession>
<dbReference type="PANTHER" id="PTHR21470:SF2">
    <property type="entry name" value="RAB6-INTERACTING GOLGIN"/>
    <property type="match status" value="1"/>
</dbReference>
<feature type="region of interest" description="Disordered" evidence="10">
    <location>
        <begin position="370"/>
        <end position="442"/>
    </location>
</feature>
<dbReference type="Gene3D" id="1.10.10.60">
    <property type="entry name" value="Homeodomain-like"/>
    <property type="match status" value="1"/>
</dbReference>
<evidence type="ECO:0000313" key="13">
    <source>
        <dbReference type="Proteomes" id="UP000242188"/>
    </source>
</evidence>
<keyword evidence="13" id="KW-1185">Reference proteome</keyword>
<dbReference type="Proteomes" id="UP000242188">
    <property type="component" value="Unassembled WGS sequence"/>
</dbReference>
<dbReference type="InterPro" id="IPR006600">
    <property type="entry name" value="HTH_CenpB_DNA-bd_dom"/>
</dbReference>
<dbReference type="SUPFAM" id="SSF46689">
    <property type="entry name" value="Homeodomain-like"/>
    <property type="match status" value="2"/>
</dbReference>
<comment type="similarity">
    <text evidence="3">Belongs to the GORAB family.</text>
</comment>
<evidence type="ECO:0000256" key="4">
    <source>
        <dbReference type="ARBA" id="ARBA00014130"/>
    </source>
</evidence>
<comment type="subcellular location">
    <subcellularLocation>
        <location evidence="1">Cytoplasm</location>
    </subcellularLocation>
    <subcellularLocation>
        <location evidence="2">Golgi apparatus</location>
    </subcellularLocation>
</comment>
<reference evidence="12 13" key="1">
    <citation type="journal article" date="2017" name="Nat. Ecol. Evol.">
        <title>Scallop genome provides insights into evolution of bilaterian karyotype and development.</title>
        <authorList>
            <person name="Wang S."/>
            <person name="Zhang J."/>
            <person name="Jiao W."/>
            <person name="Li J."/>
            <person name="Xun X."/>
            <person name="Sun Y."/>
            <person name="Guo X."/>
            <person name="Huan P."/>
            <person name="Dong B."/>
            <person name="Zhang L."/>
            <person name="Hu X."/>
            <person name="Sun X."/>
            <person name="Wang J."/>
            <person name="Zhao C."/>
            <person name="Wang Y."/>
            <person name="Wang D."/>
            <person name="Huang X."/>
            <person name="Wang R."/>
            <person name="Lv J."/>
            <person name="Li Y."/>
            <person name="Zhang Z."/>
            <person name="Liu B."/>
            <person name="Lu W."/>
            <person name="Hui Y."/>
            <person name="Liang J."/>
            <person name="Zhou Z."/>
            <person name="Hou R."/>
            <person name="Li X."/>
            <person name="Liu Y."/>
            <person name="Li H."/>
            <person name="Ning X."/>
            <person name="Lin Y."/>
            <person name="Zhao L."/>
            <person name="Xing Q."/>
            <person name="Dou J."/>
            <person name="Li Y."/>
            <person name="Mao J."/>
            <person name="Guo H."/>
            <person name="Dou H."/>
            <person name="Li T."/>
            <person name="Mu C."/>
            <person name="Jiang W."/>
            <person name="Fu Q."/>
            <person name="Fu X."/>
            <person name="Miao Y."/>
            <person name="Liu J."/>
            <person name="Yu Q."/>
            <person name="Li R."/>
            <person name="Liao H."/>
            <person name="Li X."/>
            <person name="Kong Y."/>
            <person name="Jiang Z."/>
            <person name="Chourrout D."/>
            <person name="Li R."/>
            <person name="Bao Z."/>
        </authorList>
    </citation>
    <scope>NUCLEOTIDE SEQUENCE [LARGE SCALE GENOMIC DNA]</scope>
    <source>
        <strain evidence="12 13">PY_sf001</strain>
    </source>
</reference>
<feature type="compositionally biased region" description="Polar residues" evidence="10">
    <location>
        <begin position="808"/>
        <end position="820"/>
    </location>
</feature>
<dbReference type="Pfam" id="PF03221">
    <property type="entry name" value="HTH_Tnp_Tc5"/>
    <property type="match status" value="1"/>
</dbReference>
<evidence type="ECO:0000313" key="12">
    <source>
        <dbReference type="EMBL" id="OWF52274.1"/>
    </source>
</evidence>
<feature type="compositionally biased region" description="Polar residues" evidence="10">
    <location>
        <begin position="669"/>
        <end position="681"/>
    </location>
</feature>
<dbReference type="GO" id="GO:0005794">
    <property type="term" value="C:Golgi apparatus"/>
    <property type="evidence" value="ECO:0007669"/>
    <property type="project" value="UniProtKB-SubCell"/>
</dbReference>
<keyword evidence="8" id="KW-0238">DNA-binding</keyword>
<dbReference type="OrthoDB" id="9909311at2759"/>
<evidence type="ECO:0000259" key="11">
    <source>
        <dbReference type="PROSITE" id="PS51253"/>
    </source>
</evidence>
<sequence length="829" mass="91357">MTVLHFVGRSFQQYLVQLAYIDGLQETMDEHTSRTLRNLLEQLGPEYGRRLQNTNMSKIDLTTGANPVSVAPTGNRKIIPKSSTPLVFHSPSSMPCVIMPGSITSSSSRLGIHGSSSASNSRLGIPICSTASSGLLGMPGSSAASSNHLSMLQNTVQSSSGGVNLGAAQLSLLEHSNVLGVSAIQDNDRNLYICENDADNQMSENFNSIYEKSNQMSRQAFTMRRTRTNIPYSVKCQISKMAEESPRITQGEIAQIFGIDRTTVSKILKKRKMYVDPSSPHSPSKISRSAEHENSHYDLESTLLNWYTGLQEKKASVTMAMVADAAENLADVYGVPLTLIDTQWVSSFCRRHSIICSREDFPKIEYAASKSSTPMQYKQGQFQHRNKRDIDRRMPPSAARGSASETQTSGQNLTQPKPTSRPIPNQSCNKIPRDRSQFPTSGAIEGLNETETMDVTHDDHVSEKVVVKEEPEFEELGPEEALNRDLGTLERFREQQKEIEEANKHKKALLSKTLSERQKKARKEAEKLTHIQKELMILDNLLSADVTVVRNRIEFASRDYMEATRRYDKAEKEFIEAKLDLQKKSELKEQLTEHLYTIIHQNEIRKAKKLSDLMTELDMETKGEQLCIGKLPPLSAFSSMGIAKIASPTSPKSPTSDNVQAVKTDRGTTSEIPVSSSSDNLASTVNSSNSTSADQPRTETNLSNVVVDLSNENSTLNKENSCSPNSSSKDIHDTNSEQSESQGNTQNLAVENSDSIIGEEDLTLNDNTEQPSHSSSADDSSSYNSALSSNLGGDNSSESPKHAGIQDTEGTMPSSWTLDSVNIKEEPVT</sequence>
<feature type="compositionally biased region" description="Polar residues" evidence="10">
    <location>
        <begin position="403"/>
        <end position="429"/>
    </location>
</feature>
<evidence type="ECO:0000256" key="3">
    <source>
        <dbReference type="ARBA" id="ARBA00005599"/>
    </source>
</evidence>
<evidence type="ECO:0000256" key="7">
    <source>
        <dbReference type="ARBA" id="ARBA00023054"/>
    </source>
</evidence>
<feature type="region of interest" description="Disordered" evidence="10">
    <location>
        <begin position="645"/>
        <end position="700"/>
    </location>
</feature>
<keyword evidence="5" id="KW-0963">Cytoplasm</keyword>
<feature type="coiled-coil region" evidence="9">
    <location>
        <begin position="553"/>
        <end position="587"/>
    </location>
</feature>
<feature type="compositionally biased region" description="Polar residues" evidence="10">
    <location>
        <begin position="736"/>
        <end position="746"/>
    </location>
</feature>
<dbReference type="InterPro" id="IPR009057">
    <property type="entry name" value="Homeodomain-like_sf"/>
</dbReference>
<feature type="compositionally biased region" description="Polar residues" evidence="10">
    <location>
        <begin position="647"/>
        <end position="662"/>
    </location>
</feature>
<evidence type="ECO:0000256" key="10">
    <source>
        <dbReference type="SAM" id="MobiDB-lite"/>
    </source>
</evidence>
<comment type="caution">
    <text evidence="12">The sequence shown here is derived from an EMBL/GenBank/DDBJ whole genome shotgun (WGS) entry which is preliminary data.</text>
</comment>
<dbReference type="PROSITE" id="PS51253">
    <property type="entry name" value="HTH_CENPB"/>
    <property type="match status" value="1"/>
</dbReference>
<dbReference type="PANTHER" id="PTHR21470">
    <property type="entry name" value="RAB6-INTERACTING PROTEIN GORAB"/>
    <property type="match status" value="1"/>
</dbReference>
<evidence type="ECO:0000256" key="5">
    <source>
        <dbReference type="ARBA" id="ARBA00022490"/>
    </source>
</evidence>
<dbReference type="Pfam" id="PF04949">
    <property type="entry name" value="Transcrip_act"/>
    <property type="match status" value="1"/>
</dbReference>
<evidence type="ECO:0000256" key="2">
    <source>
        <dbReference type="ARBA" id="ARBA00004555"/>
    </source>
</evidence>
<gene>
    <name evidence="12" type="ORF">KP79_PYT04113</name>
</gene>
<evidence type="ECO:0000256" key="9">
    <source>
        <dbReference type="SAM" id="Coils"/>
    </source>
</evidence>
<feature type="region of interest" description="Disordered" evidence="10">
    <location>
        <begin position="765"/>
        <end position="829"/>
    </location>
</feature>
<evidence type="ECO:0000256" key="6">
    <source>
        <dbReference type="ARBA" id="ARBA00023034"/>
    </source>
</evidence>
<feature type="domain" description="HTH CENPB-type" evidence="11">
    <location>
        <begin position="287"/>
        <end position="358"/>
    </location>
</feature>
<keyword evidence="7 9" id="KW-0175">Coiled coil</keyword>
<protein>
    <recommendedName>
        <fullName evidence="4">RAB6-interacting golgin</fullName>
    </recommendedName>
</protein>
<feature type="compositionally biased region" description="Low complexity" evidence="10">
    <location>
        <begin position="682"/>
        <end position="693"/>
    </location>
</feature>
<keyword evidence="6" id="KW-0333">Golgi apparatus</keyword>
<dbReference type="InterPro" id="IPR007033">
    <property type="entry name" value="GORAB"/>
</dbReference>
<evidence type="ECO:0000256" key="1">
    <source>
        <dbReference type="ARBA" id="ARBA00004496"/>
    </source>
</evidence>
<dbReference type="EMBL" id="NEDP02001857">
    <property type="protein sequence ID" value="OWF52274.1"/>
    <property type="molecule type" value="Genomic_DNA"/>
</dbReference>
<dbReference type="GO" id="GO:0003677">
    <property type="term" value="F:DNA binding"/>
    <property type="evidence" value="ECO:0007669"/>
    <property type="project" value="UniProtKB-KW"/>
</dbReference>